<proteinExistence type="predicted"/>
<dbReference type="GO" id="GO:0005681">
    <property type="term" value="C:spliceosomal complex"/>
    <property type="evidence" value="ECO:0007669"/>
    <property type="project" value="UniProtKB-KW"/>
</dbReference>
<evidence type="ECO:0000313" key="8">
    <source>
        <dbReference type="Proteomes" id="UP001408789"/>
    </source>
</evidence>
<keyword evidence="1" id="KW-0507">mRNA processing</keyword>
<feature type="compositionally biased region" description="Basic and acidic residues" evidence="5">
    <location>
        <begin position="1"/>
        <end position="23"/>
    </location>
</feature>
<dbReference type="Proteomes" id="UP001408789">
    <property type="component" value="Unassembled WGS sequence"/>
</dbReference>
<dbReference type="Gene3D" id="3.30.70.330">
    <property type="match status" value="1"/>
</dbReference>
<accession>A0AAP0H3F3</accession>
<feature type="region of interest" description="Disordered" evidence="5">
    <location>
        <begin position="1"/>
        <end position="28"/>
    </location>
</feature>
<dbReference type="InterPro" id="IPR000504">
    <property type="entry name" value="RRM_dom"/>
</dbReference>
<evidence type="ECO:0000259" key="6">
    <source>
        <dbReference type="PROSITE" id="PS50102"/>
    </source>
</evidence>
<dbReference type="InterPro" id="IPR050907">
    <property type="entry name" value="SRSF"/>
</dbReference>
<dbReference type="EMBL" id="JBCNJP010000009">
    <property type="protein sequence ID" value="KAK9073483.1"/>
    <property type="molecule type" value="Genomic_DNA"/>
</dbReference>
<reference evidence="7 8" key="1">
    <citation type="submission" date="2024-04" db="EMBL/GenBank/DDBJ databases">
        <title>The reference genome of an endangered Asteraceae, Deinandra increscens subsp. villosa, native to the Central Coast of California.</title>
        <authorList>
            <person name="Guilliams M."/>
            <person name="Hasenstab-Lehman K."/>
            <person name="Meyer R."/>
            <person name="Mcevoy S."/>
        </authorList>
    </citation>
    <scope>NUCLEOTIDE SEQUENCE [LARGE SCALE GENOMIC DNA]</scope>
    <source>
        <tissue evidence="7">Leaf</tissue>
    </source>
</reference>
<evidence type="ECO:0000313" key="7">
    <source>
        <dbReference type="EMBL" id="KAK9073483.1"/>
    </source>
</evidence>
<dbReference type="GO" id="GO:0006397">
    <property type="term" value="P:mRNA processing"/>
    <property type="evidence" value="ECO:0007669"/>
    <property type="project" value="UniProtKB-KW"/>
</dbReference>
<dbReference type="PANTHER" id="PTHR23147">
    <property type="entry name" value="SERINE/ARGININE RICH SPLICING FACTOR"/>
    <property type="match status" value="1"/>
</dbReference>
<dbReference type="Pfam" id="PF00076">
    <property type="entry name" value="RRM_1"/>
    <property type="match status" value="1"/>
</dbReference>
<keyword evidence="8" id="KW-1185">Reference proteome</keyword>
<evidence type="ECO:0000256" key="3">
    <source>
        <dbReference type="ARBA" id="ARBA00023187"/>
    </source>
</evidence>
<keyword evidence="2" id="KW-0747">Spliceosome</keyword>
<dbReference type="GO" id="GO:0003723">
    <property type="term" value="F:RNA binding"/>
    <property type="evidence" value="ECO:0007669"/>
    <property type="project" value="UniProtKB-UniRule"/>
</dbReference>
<evidence type="ECO:0000256" key="1">
    <source>
        <dbReference type="ARBA" id="ARBA00022664"/>
    </source>
</evidence>
<dbReference type="SUPFAM" id="SSF54928">
    <property type="entry name" value="RNA-binding domain, RBD"/>
    <property type="match status" value="1"/>
</dbReference>
<gene>
    <name evidence="7" type="ORF">SSX86_007807</name>
</gene>
<evidence type="ECO:0000256" key="5">
    <source>
        <dbReference type="SAM" id="MobiDB-lite"/>
    </source>
</evidence>
<feature type="domain" description="RRM" evidence="6">
    <location>
        <begin position="31"/>
        <end position="108"/>
    </location>
</feature>
<comment type="caution">
    <text evidence="7">The sequence shown here is derived from an EMBL/GenBank/DDBJ whole genome shotgun (WGS) entry which is preliminary data.</text>
</comment>
<evidence type="ECO:0000256" key="4">
    <source>
        <dbReference type="PROSITE-ProRule" id="PRU00176"/>
    </source>
</evidence>
<dbReference type="SMART" id="SM00360">
    <property type="entry name" value="RRM"/>
    <property type="match status" value="1"/>
</dbReference>
<organism evidence="7 8">
    <name type="scientific">Deinandra increscens subsp. villosa</name>
    <dbReference type="NCBI Taxonomy" id="3103831"/>
    <lineage>
        <taxon>Eukaryota</taxon>
        <taxon>Viridiplantae</taxon>
        <taxon>Streptophyta</taxon>
        <taxon>Embryophyta</taxon>
        <taxon>Tracheophyta</taxon>
        <taxon>Spermatophyta</taxon>
        <taxon>Magnoliopsida</taxon>
        <taxon>eudicotyledons</taxon>
        <taxon>Gunneridae</taxon>
        <taxon>Pentapetalae</taxon>
        <taxon>asterids</taxon>
        <taxon>campanulids</taxon>
        <taxon>Asterales</taxon>
        <taxon>Asteraceae</taxon>
        <taxon>Asteroideae</taxon>
        <taxon>Heliantheae alliance</taxon>
        <taxon>Madieae</taxon>
        <taxon>Madiinae</taxon>
        <taxon>Deinandra</taxon>
    </lineage>
</organism>
<keyword evidence="4" id="KW-0694">RNA-binding</keyword>
<evidence type="ECO:0000256" key="2">
    <source>
        <dbReference type="ARBA" id="ARBA00022728"/>
    </source>
</evidence>
<dbReference type="AlphaFoldDB" id="A0AAP0H3F3"/>
<dbReference type="CDD" id="cd00590">
    <property type="entry name" value="RRM_SF"/>
    <property type="match status" value="1"/>
</dbReference>
<dbReference type="InterPro" id="IPR012677">
    <property type="entry name" value="Nucleotide-bd_a/b_plait_sf"/>
</dbReference>
<protein>
    <recommendedName>
        <fullName evidence="6">RRM domain-containing protein</fullName>
    </recommendedName>
</protein>
<dbReference type="GO" id="GO:0008380">
    <property type="term" value="P:RNA splicing"/>
    <property type="evidence" value="ECO:0007669"/>
    <property type="project" value="UniProtKB-KW"/>
</dbReference>
<keyword evidence="3" id="KW-0508">mRNA splicing</keyword>
<sequence>MERERSWNVVDRRSKKTNGKEARSNTVAGPTSYYVTNIPEGCSKEDLEVEWRSFGRVEDVFISRKRNKAGDRFGFIKFSGVKDRREVEKVLNRVRIGNMKISVNLERFNRDGSPVDANVKTKPDIPAGKPGLSVLSEVPVPVKVMHKSFAAAVINDRSVGRSLPRVLELGHRVTKIYGIWVGCALLGRTSDLTHLCNLDKFPGNGDFVKFKIRYLGGLLIMLTNACPVEASEFLEDVRSWKSWFSKLEM</sequence>
<dbReference type="PROSITE" id="PS50102">
    <property type="entry name" value="RRM"/>
    <property type="match status" value="1"/>
</dbReference>
<dbReference type="InterPro" id="IPR035979">
    <property type="entry name" value="RBD_domain_sf"/>
</dbReference>
<name>A0AAP0H3F3_9ASTR</name>